<dbReference type="EMBL" id="JAFKCS010000009">
    <property type="protein sequence ID" value="MBN7820443.1"/>
    <property type="molecule type" value="Genomic_DNA"/>
</dbReference>
<comment type="caution">
    <text evidence="2">The sequence shown here is derived from an EMBL/GenBank/DDBJ whole genome shotgun (WGS) entry which is preliminary data.</text>
</comment>
<proteinExistence type="predicted"/>
<protein>
    <submittedName>
        <fullName evidence="2">Uncharacterized protein</fullName>
    </submittedName>
</protein>
<feature type="signal peptide" evidence="1">
    <location>
        <begin position="1"/>
        <end position="20"/>
    </location>
</feature>
<dbReference type="Proteomes" id="UP000663992">
    <property type="component" value="Unassembled WGS sequence"/>
</dbReference>
<name>A0ABS3CTJ3_9ALTE</name>
<accession>A0ABS3CTJ3</accession>
<keyword evidence="3" id="KW-1185">Reference proteome</keyword>
<evidence type="ECO:0000313" key="2">
    <source>
        <dbReference type="EMBL" id="MBN7820443.1"/>
    </source>
</evidence>
<evidence type="ECO:0000256" key="1">
    <source>
        <dbReference type="SAM" id="SignalP"/>
    </source>
</evidence>
<reference evidence="2 3" key="1">
    <citation type="submission" date="2021-03" db="EMBL/GenBank/DDBJ databases">
        <title>novel species isolated from a fishpond in China.</title>
        <authorList>
            <person name="Lu H."/>
            <person name="Cai Z."/>
        </authorList>
    </citation>
    <scope>NUCLEOTIDE SEQUENCE [LARGE SCALE GENOMIC DNA]</scope>
    <source>
        <strain evidence="2 3">Y57</strain>
    </source>
</reference>
<dbReference type="RefSeq" id="WP_206594275.1">
    <property type="nucleotide sequence ID" value="NZ_JAFKCS010000009.1"/>
</dbReference>
<gene>
    <name evidence="2" type="ORF">J0A65_11240</name>
</gene>
<keyword evidence="1" id="KW-0732">Signal</keyword>
<feature type="chain" id="PRO_5045442816" evidence="1">
    <location>
        <begin position="21"/>
        <end position="459"/>
    </location>
</feature>
<evidence type="ECO:0000313" key="3">
    <source>
        <dbReference type="Proteomes" id="UP000663992"/>
    </source>
</evidence>
<sequence>MSVIRPAALSAILCALNAFAAPFELGKSASLFYALETVSAQQTENILISSAGDTLNVKFPAGFSLSSDQRYVRIDLVNGQFAAALPAAGLAASADYTSLLSAGGAVGDNFAIVQVSAAVPKGPETPLVLPLTSIQIDSPAQPLTFVYTLFDSASSAVNKGLYLYRAQAELLHLQSGLSEAFAQGFEHRVGFGTDFVKFSSTFRSPAVFSLGDSDGDKASLAKFRADLLIQPNARKVSDSSIISDFRDLLSNVNSKAPSALLQGDFSAGNLHLNAADNCGGASHELSVQDGAREAKVSLDNLISFPVLCMDVSENRERIVRSEYRLNLGLGADAAYFGRVRYDGARVDLPYISGFGEYRQRITLVNHTGYNVRYITEFFAEQAVQGNFEPGSLSQGVIPAKSALKLDATDLVSIASGVPTRVSARILLDALPEDVSASVQIVAVRSGQPPMTNVLQILSN</sequence>
<organism evidence="2 3">
    <name type="scientific">Bowmanella yangjiangensis</name>
    <dbReference type="NCBI Taxonomy" id="2811230"/>
    <lineage>
        <taxon>Bacteria</taxon>
        <taxon>Pseudomonadati</taxon>
        <taxon>Pseudomonadota</taxon>
        <taxon>Gammaproteobacteria</taxon>
        <taxon>Alteromonadales</taxon>
        <taxon>Alteromonadaceae</taxon>
        <taxon>Bowmanella</taxon>
    </lineage>
</organism>